<evidence type="ECO:0000256" key="7">
    <source>
        <dbReference type="ARBA" id="ARBA00022801"/>
    </source>
</evidence>
<comment type="catalytic activity">
    <reaction evidence="12 13">
        <text>Endonucleolytic cleavage at a junction such as a reciprocal single-stranded crossover between two homologous DNA duplexes (Holliday junction).</text>
        <dbReference type="EC" id="3.1.21.10"/>
    </reaction>
</comment>
<evidence type="ECO:0000256" key="10">
    <source>
        <dbReference type="ARBA" id="ARBA00023172"/>
    </source>
</evidence>
<keyword evidence="8 13" id="KW-0460">Magnesium</keyword>
<dbReference type="InterPro" id="IPR036397">
    <property type="entry name" value="RNaseH_sf"/>
</dbReference>
<keyword evidence="16" id="KW-1185">Reference proteome</keyword>
<feature type="active site" evidence="13">
    <location>
        <position position="67"/>
    </location>
</feature>
<proteinExistence type="inferred from homology"/>
<feature type="binding site" evidence="13">
    <location>
        <position position="67"/>
    </location>
    <ligand>
        <name>Mg(2+)</name>
        <dbReference type="ChEBI" id="CHEBI:18420"/>
        <label>2</label>
    </ligand>
</feature>
<comment type="cofactor">
    <cofactor evidence="13">
        <name>Mg(2+)</name>
        <dbReference type="ChEBI" id="CHEBI:18420"/>
    </cofactor>
    <text evidence="13">Binds 2 Mg(2+) ion per subunit.</text>
</comment>
<feature type="active site" evidence="13">
    <location>
        <position position="140"/>
    </location>
</feature>
<keyword evidence="5 13" id="KW-0255">Endonuclease</keyword>
<dbReference type="GO" id="GO:0048476">
    <property type="term" value="C:Holliday junction resolvase complex"/>
    <property type="evidence" value="ECO:0007669"/>
    <property type="project" value="UniProtKB-UniRule"/>
</dbReference>
<dbReference type="InterPro" id="IPR002176">
    <property type="entry name" value="X-over_junc_endoDNase_RuvC"/>
</dbReference>
<evidence type="ECO:0000256" key="11">
    <source>
        <dbReference type="ARBA" id="ARBA00023204"/>
    </source>
</evidence>
<comment type="similarity">
    <text evidence="1 13">Belongs to the RuvC family.</text>
</comment>
<dbReference type="HAMAP" id="MF_00034">
    <property type="entry name" value="RuvC"/>
    <property type="match status" value="1"/>
</dbReference>
<comment type="subunit">
    <text evidence="13">Homodimer which binds Holliday junction (HJ) DNA. The HJ becomes 2-fold symmetrical on binding to RuvC with unstacked arms; it has a different conformation from HJ DNA in complex with RuvA. In the full resolvosome a probable DNA-RuvA(4)-RuvB(12)-RuvC(2) complex forms which resolves the HJ.</text>
</comment>
<evidence type="ECO:0000256" key="2">
    <source>
        <dbReference type="ARBA" id="ARBA00022490"/>
    </source>
</evidence>
<evidence type="ECO:0000313" key="16">
    <source>
        <dbReference type="Proteomes" id="UP000008963"/>
    </source>
</evidence>
<dbReference type="PATRIC" id="fig|862908.3.peg.3194"/>
<evidence type="ECO:0000256" key="12">
    <source>
        <dbReference type="ARBA" id="ARBA00029354"/>
    </source>
</evidence>
<dbReference type="PROSITE" id="PS01321">
    <property type="entry name" value="RUVC"/>
    <property type="match status" value="1"/>
</dbReference>
<evidence type="ECO:0000256" key="3">
    <source>
        <dbReference type="ARBA" id="ARBA00022722"/>
    </source>
</evidence>
<dbReference type="Pfam" id="PF02075">
    <property type="entry name" value="RuvC"/>
    <property type="match status" value="1"/>
</dbReference>
<dbReference type="GO" id="GO:0006281">
    <property type="term" value="P:DNA repair"/>
    <property type="evidence" value="ECO:0007669"/>
    <property type="project" value="UniProtKB-UniRule"/>
</dbReference>
<evidence type="ECO:0000256" key="5">
    <source>
        <dbReference type="ARBA" id="ARBA00022759"/>
    </source>
</evidence>
<dbReference type="eggNOG" id="COG0817">
    <property type="taxonomic scope" value="Bacteria"/>
</dbReference>
<keyword evidence="4 13" id="KW-0479">Metal-binding</keyword>
<evidence type="ECO:0000256" key="14">
    <source>
        <dbReference type="NCBIfam" id="TIGR00228"/>
    </source>
</evidence>
<accession>E1X115</accession>
<keyword evidence="9 13" id="KW-0238">DNA-binding</keyword>
<comment type="subcellular location">
    <subcellularLocation>
        <location evidence="13">Cytoplasm</location>
    </subcellularLocation>
</comment>
<feature type="binding site" evidence="13">
    <location>
        <position position="7"/>
    </location>
    <ligand>
        <name>Mg(2+)</name>
        <dbReference type="ChEBI" id="CHEBI:18420"/>
        <label>1</label>
    </ligand>
</feature>
<dbReference type="SUPFAM" id="SSF53098">
    <property type="entry name" value="Ribonuclease H-like"/>
    <property type="match status" value="1"/>
</dbReference>
<dbReference type="GO" id="GO:0000287">
    <property type="term" value="F:magnesium ion binding"/>
    <property type="evidence" value="ECO:0007669"/>
    <property type="project" value="UniProtKB-UniRule"/>
</dbReference>
<dbReference type="Gene3D" id="3.30.420.10">
    <property type="entry name" value="Ribonuclease H-like superfamily/Ribonuclease H"/>
    <property type="match status" value="1"/>
</dbReference>
<dbReference type="KEGG" id="bmx:BMS_3341"/>
<dbReference type="PANTHER" id="PTHR30194">
    <property type="entry name" value="CROSSOVER JUNCTION ENDODEOXYRIBONUCLEASE RUVC"/>
    <property type="match status" value="1"/>
</dbReference>
<keyword evidence="6 13" id="KW-0227">DNA damage</keyword>
<dbReference type="InterPro" id="IPR012337">
    <property type="entry name" value="RNaseH-like_sf"/>
</dbReference>
<dbReference type="Proteomes" id="UP000008963">
    <property type="component" value="Chromosome"/>
</dbReference>
<dbReference type="InterPro" id="IPR020563">
    <property type="entry name" value="X-over_junc_endoDNase_Mg_BS"/>
</dbReference>
<gene>
    <name evidence="13 15" type="primary">ruvC</name>
    <name evidence="15" type="ordered locus">BMS_3341</name>
</gene>
<keyword evidence="10 13" id="KW-0233">DNA recombination</keyword>
<evidence type="ECO:0000256" key="13">
    <source>
        <dbReference type="HAMAP-Rule" id="MF_00034"/>
    </source>
</evidence>
<dbReference type="EC" id="3.1.21.10" evidence="13 14"/>
<evidence type="ECO:0000256" key="6">
    <source>
        <dbReference type="ARBA" id="ARBA00022763"/>
    </source>
</evidence>
<dbReference type="CDD" id="cd16962">
    <property type="entry name" value="RuvC"/>
    <property type="match status" value="1"/>
</dbReference>
<evidence type="ECO:0000256" key="8">
    <source>
        <dbReference type="ARBA" id="ARBA00022842"/>
    </source>
</evidence>
<reference evidence="16" key="1">
    <citation type="journal article" date="2013" name="ISME J.">
        <title>A small predatory core genome in the divergent marine Bacteriovorax marinus SJ and the terrestrial Bdellovibrio bacteriovorus.</title>
        <authorList>
            <person name="Crossman L.C."/>
            <person name="Chen H."/>
            <person name="Cerdeno-Tarraga A.M."/>
            <person name="Brooks K."/>
            <person name="Quail M.A."/>
            <person name="Pineiro S.A."/>
            <person name="Hobley L."/>
            <person name="Sockett R.E."/>
            <person name="Bentley S.D."/>
            <person name="Parkhill J."/>
            <person name="Williams H.N."/>
            <person name="Stine O.C."/>
        </authorList>
    </citation>
    <scope>NUCLEOTIDE SEQUENCE [LARGE SCALE GENOMIC DNA]</scope>
    <source>
        <strain evidence="16">ATCC BAA-682 / DSM 15412 / SJ</strain>
    </source>
</reference>
<name>E1X115_HALMS</name>
<feature type="binding site" evidence="13">
    <location>
        <position position="140"/>
    </location>
    <ligand>
        <name>Mg(2+)</name>
        <dbReference type="ChEBI" id="CHEBI:18420"/>
        <label>1</label>
    </ligand>
</feature>
<keyword evidence="2 13" id="KW-0963">Cytoplasm</keyword>
<dbReference type="NCBIfam" id="TIGR00228">
    <property type="entry name" value="ruvC"/>
    <property type="match status" value="1"/>
</dbReference>
<dbReference type="EMBL" id="FQ312005">
    <property type="protein sequence ID" value="CBW28085.1"/>
    <property type="molecule type" value="Genomic_DNA"/>
</dbReference>
<evidence type="ECO:0000256" key="9">
    <source>
        <dbReference type="ARBA" id="ARBA00023125"/>
    </source>
</evidence>
<evidence type="ECO:0000256" key="4">
    <source>
        <dbReference type="ARBA" id="ARBA00022723"/>
    </source>
</evidence>
<keyword evidence="11 13" id="KW-0234">DNA repair</keyword>
<dbReference type="PRINTS" id="PR00696">
    <property type="entry name" value="RSOLVASERUVC"/>
</dbReference>
<comment type="function">
    <text evidence="13">The RuvA-RuvB-RuvC complex processes Holliday junction (HJ) DNA during genetic recombination and DNA repair. Endonuclease that resolves HJ intermediates. Cleaves cruciform DNA by making single-stranded nicks across the HJ at symmetrical positions within the homologous arms, yielding a 5'-phosphate and a 3'-hydroxyl group; requires a central core of homology in the junction. The consensus cleavage sequence is 5'-(A/T)TT(C/G)-3'. Cleavage occurs on the 3'-side of the TT dinucleotide at the point of strand exchange. HJ branch migration catalyzed by RuvA-RuvB allows RuvC to scan DNA until it finds its consensus sequence, where it cleaves and resolves the cruciform DNA.</text>
</comment>
<keyword evidence="3 13" id="KW-0540">Nuclease</keyword>
<dbReference type="GO" id="GO:0008821">
    <property type="term" value="F:crossover junction DNA endonuclease activity"/>
    <property type="evidence" value="ECO:0007669"/>
    <property type="project" value="UniProtKB-UniRule"/>
</dbReference>
<evidence type="ECO:0000313" key="15">
    <source>
        <dbReference type="EMBL" id="CBW28085.1"/>
    </source>
</evidence>
<dbReference type="OrthoDB" id="9805499at2"/>
<dbReference type="PANTHER" id="PTHR30194:SF3">
    <property type="entry name" value="CROSSOVER JUNCTION ENDODEOXYRIBONUCLEASE RUVC"/>
    <property type="match status" value="1"/>
</dbReference>
<dbReference type="GO" id="GO:0006310">
    <property type="term" value="P:DNA recombination"/>
    <property type="evidence" value="ECO:0007669"/>
    <property type="project" value="UniProtKB-UniRule"/>
</dbReference>
<protein>
    <recommendedName>
        <fullName evidence="13 14">Crossover junction endodeoxyribonuclease RuvC</fullName>
        <ecNumber evidence="13 14">3.1.21.10</ecNumber>
    </recommendedName>
    <alternativeName>
        <fullName evidence="13">Holliday junction nuclease RuvC</fullName>
    </alternativeName>
    <alternativeName>
        <fullName evidence="13">Holliday junction resolvase RuvC</fullName>
    </alternativeName>
</protein>
<dbReference type="RefSeq" id="WP_014245854.1">
    <property type="nucleotide sequence ID" value="NC_016620.1"/>
</dbReference>
<keyword evidence="7 13" id="KW-0378">Hydrolase</keyword>
<sequence>MKILGIDPGSRKAGWALIEKEGRKTTYLASGVLKYDKIDNFLDRLGVIHQSICELIEEYRPDEVALESLIFVKNVNSLAKLAQARGAMLAAIIPSYQGSVFEYSPTLIKQSVSGYGHADKAAIEKTLGMIFGKIEFKTNDESDALAIALCHSLGNAALKGVTKKASRGRSLKSVFKDRI</sequence>
<evidence type="ECO:0000256" key="1">
    <source>
        <dbReference type="ARBA" id="ARBA00009518"/>
    </source>
</evidence>
<dbReference type="STRING" id="862908.BMS_3341"/>
<organism evidence="15 16">
    <name type="scientific">Halobacteriovorax marinus (strain ATCC BAA-682 / DSM 15412 / SJ)</name>
    <name type="common">Bacteriovorax marinus</name>
    <dbReference type="NCBI Taxonomy" id="862908"/>
    <lineage>
        <taxon>Bacteria</taxon>
        <taxon>Pseudomonadati</taxon>
        <taxon>Bdellovibrionota</taxon>
        <taxon>Bacteriovoracia</taxon>
        <taxon>Bacteriovoracales</taxon>
        <taxon>Halobacteriovoraceae</taxon>
        <taxon>Halobacteriovorax</taxon>
    </lineage>
</organism>
<dbReference type="HOGENOM" id="CLU_091257_3_1_7"/>
<dbReference type="GO" id="GO:0005737">
    <property type="term" value="C:cytoplasm"/>
    <property type="evidence" value="ECO:0007669"/>
    <property type="project" value="UniProtKB-SubCell"/>
</dbReference>
<dbReference type="FunFam" id="3.30.420.10:FF:000002">
    <property type="entry name" value="Crossover junction endodeoxyribonuclease RuvC"/>
    <property type="match status" value="1"/>
</dbReference>
<dbReference type="AlphaFoldDB" id="E1X115"/>
<dbReference type="GO" id="GO:0003677">
    <property type="term" value="F:DNA binding"/>
    <property type="evidence" value="ECO:0007669"/>
    <property type="project" value="UniProtKB-KW"/>
</dbReference>
<feature type="active site" evidence="13">
    <location>
        <position position="7"/>
    </location>
</feature>